<dbReference type="AlphaFoldDB" id="A0A2Z6S3D2"/>
<organism evidence="2 4">
    <name type="scientific">Rhizophagus clarus</name>
    <dbReference type="NCBI Taxonomy" id="94130"/>
    <lineage>
        <taxon>Eukaryota</taxon>
        <taxon>Fungi</taxon>
        <taxon>Fungi incertae sedis</taxon>
        <taxon>Mucoromycota</taxon>
        <taxon>Glomeromycotina</taxon>
        <taxon>Glomeromycetes</taxon>
        <taxon>Glomerales</taxon>
        <taxon>Glomeraceae</taxon>
        <taxon>Rhizophagus</taxon>
    </lineage>
</organism>
<evidence type="ECO:0000313" key="3">
    <source>
        <dbReference type="EMBL" id="GES99880.1"/>
    </source>
</evidence>
<evidence type="ECO:0000256" key="1">
    <source>
        <dbReference type="SAM" id="MobiDB-lite"/>
    </source>
</evidence>
<name>A0A2Z6S3D2_9GLOM</name>
<sequence length="101" mass="12266">MPSNDLDSSINFNDIYNRGDRYNRRNTNGRNQQRIQRQRRRIITRMYRRRAMVNNAYILRRIAQLPLQIKTIHLQIKCSMDLHSNFSNSITEMHLKIKFES</sequence>
<feature type="region of interest" description="Disordered" evidence="1">
    <location>
        <begin position="17"/>
        <end position="37"/>
    </location>
</feature>
<gene>
    <name evidence="3" type="ORF">RCL2_002636100</name>
    <name evidence="2" type="ORF">RclHR1_00620025</name>
</gene>
<dbReference type="EMBL" id="BEXD01004004">
    <property type="protein sequence ID" value="GBC05385.1"/>
    <property type="molecule type" value="Genomic_DNA"/>
</dbReference>
<reference evidence="2 4" key="1">
    <citation type="submission" date="2017-11" db="EMBL/GenBank/DDBJ databases">
        <title>The genome of Rhizophagus clarus HR1 reveals common genetic basis of auxotrophy among arbuscular mycorrhizal fungi.</title>
        <authorList>
            <person name="Kobayashi Y."/>
        </authorList>
    </citation>
    <scope>NUCLEOTIDE SEQUENCE [LARGE SCALE GENOMIC DNA]</scope>
    <source>
        <strain evidence="2 4">HR1</strain>
    </source>
</reference>
<dbReference type="EMBL" id="BLAL01000285">
    <property type="protein sequence ID" value="GES99880.1"/>
    <property type="molecule type" value="Genomic_DNA"/>
</dbReference>
<accession>A0A2Z6S3D2</accession>
<dbReference type="Proteomes" id="UP000615446">
    <property type="component" value="Unassembled WGS sequence"/>
</dbReference>
<evidence type="ECO:0000313" key="2">
    <source>
        <dbReference type="EMBL" id="GBC05385.1"/>
    </source>
</evidence>
<keyword evidence="4" id="KW-1185">Reference proteome</keyword>
<comment type="caution">
    <text evidence="2">The sequence shown here is derived from an EMBL/GenBank/DDBJ whole genome shotgun (WGS) entry which is preliminary data.</text>
</comment>
<evidence type="ECO:0000313" key="4">
    <source>
        <dbReference type="Proteomes" id="UP000247702"/>
    </source>
</evidence>
<proteinExistence type="predicted"/>
<dbReference type="Proteomes" id="UP000247702">
    <property type="component" value="Unassembled WGS sequence"/>
</dbReference>
<protein>
    <submittedName>
        <fullName evidence="2">Uncharacterized protein</fullName>
    </submittedName>
</protein>
<feature type="compositionally biased region" description="Low complexity" evidence="1">
    <location>
        <begin position="25"/>
        <end position="35"/>
    </location>
</feature>
<reference evidence="3" key="2">
    <citation type="submission" date="2019-10" db="EMBL/GenBank/DDBJ databases">
        <title>Conservation and host-specific expression of non-tandemly repeated heterogenous ribosome RNA gene in arbuscular mycorrhizal fungi.</title>
        <authorList>
            <person name="Maeda T."/>
            <person name="Kobayashi Y."/>
            <person name="Nakagawa T."/>
            <person name="Ezawa T."/>
            <person name="Yamaguchi K."/>
            <person name="Bino T."/>
            <person name="Nishimoto Y."/>
            <person name="Shigenobu S."/>
            <person name="Kawaguchi M."/>
        </authorList>
    </citation>
    <scope>NUCLEOTIDE SEQUENCE</scope>
    <source>
        <strain evidence="3">HR1</strain>
    </source>
</reference>